<dbReference type="EMBL" id="JBHUDC010000008">
    <property type="protein sequence ID" value="MFD1515063.1"/>
    <property type="molecule type" value="Genomic_DNA"/>
</dbReference>
<feature type="transmembrane region" description="Helical" evidence="1">
    <location>
        <begin position="7"/>
        <end position="23"/>
    </location>
</feature>
<keyword evidence="1" id="KW-0472">Membrane</keyword>
<proteinExistence type="predicted"/>
<evidence type="ECO:0000313" key="2">
    <source>
        <dbReference type="EMBL" id="MFD1515063.1"/>
    </source>
</evidence>
<gene>
    <name evidence="2" type="ORF">ACFSBT_17415</name>
</gene>
<protein>
    <submittedName>
        <fullName evidence="2">Uncharacterized protein</fullName>
    </submittedName>
</protein>
<name>A0ABD6AYT2_9EURY</name>
<keyword evidence="1" id="KW-0812">Transmembrane</keyword>
<organism evidence="2 3">
    <name type="scientific">Halomarina rubra</name>
    <dbReference type="NCBI Taxonomy" id="2071873"/>
    <lineage>
        <taxon>Archaea</taxon>
        <taxon>Methanobacteriati</taxon>
        <taxon>Methanobacteriota</taxon>
        <taxon>Stenosarchaea group</taxon>
        <taxon>Halobacteria</taxon>
        <taxon>Halobacteriales</taxon>
        <taxon>Natronomonadaceae</taxon>
        <taxon>Halomarina</taxon>
    </lineage>
</organism>
<feature type="transmembrane region" description="Helical" evidence="1">
    <location>
        <begin position="29"/>
        <end position="45"/>
    </location>
</feature>
<dbReference type="AlphaFoldDB" id="A0ABD6AYT2"/>
<sequence length="46" mass="4896">MDRRTALVGAILSGAMLFSVYVWNGGDPLFGAVSVVTLAVLTLWLN</sequence>
<dbReference type="RefSeq" id="WP_250874987.1">
    <property type="nucleotide sequence ID" value="NZ_JALXFV010000008.1"/>
</dbReference>
<keyword evidence="3" id="KW-1185">Reference proteome</keyword>
<dbReference type="Proteomes" id="UP001597187">
    <property type="component" value="Unassembled WGS sequence"/>
</dbReference>
<reference evidence="2 3" key="1">
    <citation type="journal article" date="2019" name="Int. J. Syst. Evol. Microbiol.">
        <title>The Global Catalogue of Microorganisms (GCM) 10K type strain sequencing project: providing services to taxonomists for standard genome sequencing and annotation.</title>
        <authorList>
            <consortium name="The Broad Institute Genomics Platform"/>
            <consortium name="The Broad Institute Genome Sequencing Center for Infectious Disease"/>
            <person name="Wu L."/>
            <person name="Ma J."/>
        </authorList>
    </citation>
    <scope>NUCLEOTIDE SEQUENCE [LARGE SCALE GENOMIC DNA]</scope>
    <source>
        <strain evidence="2 3">CGMCC 1.12563</strain>
    </source>
</reference>
<keyword evidence="1" id="KW-1133">Transmembrane helix</keyword>
<evidence type="ECO:0000313" key="3">
    <source>
        <dbReference type="Proteomes" id="UP001597187"/>
    </source>
</evidence>
<accession>A0ABD6AYT2</accession>
<comment type="caution">
    <text evidence="2">The sequence shown here is derived from an EMBL/GenBank/DDBJ whole genome shotgun (WGS) entry which is preliminary data.</text>
</comment>
<evidence type="ECO:0000256" key="1">
    <source>
        <dbReference type="SAM" id="Phobius"/>
    </source>
</evidence>